<evidence type="ECO:0000313" key="9">
    <source>
        <dbReference type="EMBL" id="MDT3402127.1"/>
    </source>
</evidence>
<organism evidence="9 10">
    <name type="scientific">Mucilaginibacter terrae</name>
    <dbReference type="NCBI Taxonomy" id="1955052"/>
    <lineage>
        <taxon>Bacteria</taxon>
        <taxon>Pseudomonadati</taxon>
        <taxon>Bacteroidota</taxon>
        <taxon>Sphingobacteriia</taxon>
        <taxon>Sphingobacteriales</taxon>
        <taxon>Sphingobacteriaceae</taxon>
        <taxon>Mucilaginibacter</taxon>
    </lineage>
</organism>
<dbReference type="Gene3D" id="1.25.40.390">
    <property type="match status" value="1"/>
</dbReference>
<evidence type="ECO:0008006" key="11">
    <source>
        <dbReference type="Google" id="ProtNLM"/>
    </source>
</evidence>
<dbReference type="RefSeq" id="WP_311948305.1">
    <property type="nucleotide sequence ID" value="NZ_JAVLVU010000001.1"/>
</dbReference>
<evidence type="ECO:0000313" key="10">
    <source>
        <dbReference type="Proteomes" id="UP001258315"/>
    </source>
</evidence>
<accession>A0ABU3GT30</accession>
<dbReference type="InterPro" id="IPR033985">
    <property type="entry name" value="SusD-like_N"/>
</dbReference>
<feature type="domain" description="RagB/SusD" evidence="7">
    <location>
        <begin position="326"/>
        <end position="490"/>
    </location>
</feature>
<evidence type="ECO:0000256" key="1">
    <source>
        <dbReference type="ARBA" id="ARBA00004442"/>
    </source>
</evidence>
<dbReference type="Proteomes" id="UP001258315">
    <property type="component" value="Unassembled WGS sequence"/>
</dbReference>
<feature type="signal peptide" evidence="6">
    <location>
        <begin position="1"/>
        <end position="23"/>
    </location>
</feature>
<evidence type="ECO:0000259" key="7">
    <source>
        <dbReference type="Pfam" id="PF07980"/>
    </source>
</evidence>
<proteinExistence type="inferred from homology"/>
<evidence type="ECO:0000256" key="3">
    <source>
        <dbReference type="ARBA" id="ARBA00022729"/>
    </source>
</evidence>
<dbReference type="Pfam" id="PF14322">
    <property type="entry name" value="SusD-like_3"/>
    <property type="match status" value="1"/>
</dbReference>
<feature type="domain" description="SusD-like N-terminal" evidence="8">
    <location>
        <begin position="84"/>
        <end position="227"/>
    </location>
</feature>
<evidence type="ECO:0000256" key="4">
    <source>
        <dbReference type="ARBA" id="ARBA00023136"/>
    </source>
</evidence>
<dbReference type="InterPro" id="IPR011990">
    <property type="entry name" value="TPR-like_helical_dom_sf"/>
</dbReference>
<evidence type="ECO:0000256" key="2">
    <source>
        <dbReference type="ARBA" id="ARBA00006275"/>
    </source>
</evidence>
<keyword evidence="3 6" id="KW-0732">Signal</keyword>
<comment type="caution">
    <text evidence="9">The sequence shown here is derived from an EMBL/GenBank/DDBJ whole genome shotgun (WGS) entry which is preliminary data.</text>
</comment>
<dbReference type="EMBL" id="JAVLVU010000001">
    <property type="protein sequence ID" value="MDT3402127.1"/>
    <property type="molecule type" value="Genomic_DNA"/>
</dbReference>
<evidence type="ECO:0000256" key="6">
    <source>
        <dbReference type="SAM" id="SignalP"/>
    </source>
</evidence>
<reference evidence="10" key="1">
    <citation type="submission" date="2023-07" db="EMBL/GenBank/DDBJ databases">
        <title>Functional and genomic diversity of the sorghum phyllosphere microbiome.</title>
        <authorList>
            <person name="Shade A."/>
        </authorList>
    </citation>
    <scope>NUCLEOTIDE SEQUENCE [LARGE SCALE GENOMIC DNA]</scope>
    <source>
        <strain evidence="10">SORGH_AS_0422</strain>
    </source>
</reference>
<dbReference type="Pfam" id="PF07980">
    <property type="entry name" value="SusD_RagB"/>
    <property type="match status" value="1"/>
</dbReference>
<keyword evidence="10" id="KW-1185">Reference proteome</keyword>
<comment type="similarity">
    <text evidence="2">Belongs to the SusD family.</text>
</comment>
<comment type="subcellular location">
    <subcellularLocation>
        <location evidence="1">Cell outer membrane</location>
    </subcellularLocation>
</comment>
<keyword evidence="5" id="KW-0998">Cell outer membrane</keyword>
<keyword evidence="4" id="KW-0472">Membrane</keyword>
<protein>
    <recommendedName>
        <fullName evidence="11">RagB/SusD family nutrient uptake outer membrane protein</fullName>
    </recommendedName>
</protein>
<evidence type="ECO:0000256" key="5">
    <source>
        <dbReference type="ARBA" id="ARBA00023237"/>
    </source>
</evidence>
<feature type="chain" id="PRO_5046471809" description="RagB/SusD family nutrient uptake outer membrane protein" evidence="6">
    <location>
        <begin position="24"/>
        <end position="491"/>
    </location>
</feature>
<gene>
    <name evidence="9" type="ORF">QE417_001199</name>
</gene>
<dbReference type="InterPro" id="IPR012944">
    <property type="entry name" value="SusD_RagB_dom"/>
</dbReference>
<name>A0ABU3GT30_9SPHI</name>
<dbReference type="SUPFAM" id="SSF48452">
    <property type="entry name" value="TPR-like"/>
    <property type="match status" value="1"/>
</dbReference>
<sequence>MNIKVKFSVVLLLVTLCSTSCNKYLSLEPQDGIIRQNFWKTKEQLKAAVNGCYAGMLADPLVENLFLWGELRGDMLTAGTFVRNAELNVINVNIASTNTIADWSIIYKAINNCNTVLDFGPDVLKYDNTLTQSVLNGYLGEALALRGLLYFYLARSFGDVPLKLTSTSSDDENLEIPKSTQQQVFDQIIKDLKQAEQYTFTTYGNRNDDKGRITRYTVNAILADVYLWLDKYDDCIKACDYIINSNQFVLVPGDSNWFGTLYYQGNSNESLFELQFNQNKQNPFYDMLIGTKRFRAALRVTAEVFTQDFFDITNFDIRGNDASLKFNDGTIYKYQGINATSSRPQGASIAHWFVYRYPEVLLMKAEAQNQQGNGQAALNVIETLRTRANALPGSAMVVDPTDKNGVTDYLLAERAREFAFEGKRWYDLLRNARRNNYERLDLILDVVPTTTADEYQQAAIVKLRDKRSHYFPIFLYELQTNKALVQNPFYQ</sequence>
<evidence type="ECO:0000259" key="8">
    <source>
        <dbReference type="Pfam" id="PF14322"/>
    </source>
</evidence>
<dbReference type="CDD" id="cd08977">
    <property type="entry name" value="SusD"/>
    <property type="match status" value="1"/>
</dbReference>